<gene>
    <name evidence="2" type="ORF">CP373A1_13195</name>
</gene>
<comment type="caution">
    <text evidence="2">The sequence shown here is derived from an EMBL/GenBank/DDBJ whole genome shotgun (WGS) entry which is preliminary data.</text>
</comment>
<keyword evidence="1" id="KW-0472">Membrane</keyword>
<dbReference type="eggNOG" id="ENOG5032VHQ">
    <property type="taxonomic scope" value="Bacteria"/>
</dbReference>
<dbReference type="RefSeq" id="WP_065254709.1">
    <property type="nucleotide sequence ID" value="NZ_JAQLCW010000005.1"/>
</dbReference>
<organism evidence="2 3">
    <name type="scientific">Clostridium paraputrificum</name>
    <dbReference type="NCBI Taxonomy" id="29363"/>
    <lineage>
        <taxon>Bacteria</taxon>
        <taxon>Bacillati</taxon>
        <taxon>Bacillota</taxon>
        <taxon>Clostridia</taxon>
        <taxon>Eubacteriales</taxon>
        <taxon>Clostridiaceae</taxon>
        <taxon>Clostridium</taxon>
    </lineage>
</organism>
<evidence type="ECO:0000313" key="3">
    <source>
        <dbReference type="Proteomes" id="UP000092714"/>
    </source>
</evidence>
<dbReference type="AlphaFoldDB" id="A0A1B8RMQ5"/>
<protein>
    <submittedName>
        <fullName evidence="2">Uncharacterized protein</fullName>
    </submittedName>
</protein>
<sequence>MNRKFGKFAKIIVVFIAVVIISAIIFNKLINTKYESLNDMDRKILNQLSEVYKIYNNNSKEIWKEDYNVNDIPIVLTPAKKENGMFHLYSYVIGVDKFKSSIFSKEIEVPEEMNLPPIYKVSFLSPTLLKQWLPINFIFSDIDDEHVAFFKYNPVNTESEDTEEAFKYFFMHEVFHEYRQVPIWKDINSLISSIYTAERNKEQYQLLITELAILDKAEKAGTKDELRNILNDFVTIRDFRYDKFTYMEQEKKVETLEGTAQYIEYKYSSLVQDKVKPPITVNGKKYNFLDVFNEKTLNAFVNLNGFIDKDLYYYTGAIQETYLDKFEVDWKNRVENNELIYDILKEEVKKNWVNSEKSVDDIKNEYGYNNFVDEAEIIVNILKENS</sequence>
<dbReference type="OrthoDB" id="5114982at2"/>
<feature type="transmembrane region" description="Helical" evidence="1">
    <location>
        <begin position="12"/>
        <end position="30"/>
    </location>
</feature>
<dbReference type="Proteomes" id="UP000092714">
    <property type="component" value="Unassembled WGS sequence"/>
</dbReference>
<name>A0A1B8RMQ5_9CLOT</name>
<evidence type="ECO:0000256" key="1">
    <source>
        <dbReference type="SAM" id="Phobius"/>
    </source>
</evidence>
<accession>A0A1B8RMQ5</accession>
<evidence type="ECO:0000313" key="2">
    <source>
        <dbReference type="EMBL" id="OBY10051.1"/>
    </source>
</evidence>
<proteinExistence type="predicted"/>
<keyword evidence="3" id="KW-1185">Reference proteome</keyword>
<keyword evidence="1" id="KW-0812">Transmembrane</keyword>
<reference evidence="2 3" key="1">
    <citation type="submission" date="2016-06" db="EMBL/GenBank/DDBJ databases">
        <authorList>
            <person name="Kjaerup R.B."/>
            <person name="Dalgaard T.S."/>
            <person name="Juul-Madsen H.R."/>
        </authorList>
    </citation>
    <scope>NUCLEOTIDE SEQUENCE [LARGE SCALE GENOMIC DNA]</scope>
    <source>
        <strain evidence="2 3">373-A1</strain>
    </source>
</reference>
<keyword evidence="1" id="KW-1133">Transmembrane helix</keyword>
<dbReference type="EMBL" id="MAPZ01000025">
    <property type="protein sequence ID" value="OBY10051.1"/>
    <property type="molecule type" value="Genomic_DNA"/>
</dbReference>